<feature type="region of interest" description="Disordered" evidence="1">
    <location>
        <begin position="110"/>
        <end position="307"/>
    </location>
</feature>
<dbReference type="RefSeq" id="XP_025601442.1">
    <property type="nucleotide sequence ID" value="XM_025741280.1"/>
</dbReference>
<dbReference type="EMBL" id="KZ819283">
    <property type="protein sequence ID" value="PWO01164.1"/>
    <property type="molecule type" value="Genomic_DNA"/>
</dbReference>
<protein>
    <submittedName>
        <fullName evidence="3">Uncharacterized protein</fullName>
    </submittedName>
</protein>
<keyword evidence="4" id="KW-1185">Reference proteome</keyword>
<reference evidence="3 4" key="1">
    <citation type="journal article" date="2018" name="Mol. Biol. Evol.">
        <title>Broad Genomic Sampling Reveals a Smut Pathogenic Ancestry of the Fungal Clade Ustilaginomycotina.</title>
        <authorList>
            <person name="Kijpornyongpan T."/>
            <person name="Mondo S.J."/>
            <person name="Barry K."/>
            <person name="Sandor L."/>
            <person name="Lee J."/>
            <person name="Lipzen A."/>
            <person name="Pangilinan J."/>
            <person name="LaButti K."/>
            <person name="Hainaut M."/>
            <person name="Henrissat B."/>
            <person name="Grigoriev I.V."/>
            <person name="Spatafora J.W."/>
            <person name="Aime M.C."/>
        </authorList>
    </citation>
    <scope>NUCLEOTIDE SEQUENCE [LARGE SCALE GENOMIC DNA]</scope>
    <source>
        <strain evidence="3 4">MCA 4186</strain>
    </source>
</reference>
<evidence type="ECO:0000313" key="3">
    <source>
        <dbReference type="EMBL" id="PWO01164.1"/>
    </source>
</evidence>
<evidence type="ECO:0000256" key="1">
    <source>
        <dbReference type="SAM" id="MobiDB-lite"/>
    </source>
</evidence>
<evidence type="ECO:0000256" key="2">
    <source>
        <dbReference type="SAM" id="Phobius"/>
    </source>
</evidence>
<dbReference type="OrthoDB" id="10677307at2759"/>
<dbReference type="AlphaFoldDB" id="A0A316ZLG1"/>
<proteinExistence type="predicted"/>
<evidence type="ECO:0000313" key="4">
    <source>
        <dbReference type="Proteomes" id="UP000245946"/>
    </source>
</evidence>
<keyword evidence="2" id="KW-0472">Membrane</keyword>
<dbReference type="GeneID" id="37268824"/>
<gene>
    <name evidence="3" type="ORF">FA09DRAFT_327117</name>
</gene>
<keyword evidence="2" id="KW-1133">Transmembrane helix</keyword>
<name>A0A316ZLG1_9BASI</name>
<keyword evidence="2" id="KW-0812">Transmembrane</keyword>
<feature type="compositionally biased region" description="Low complexity" evidence="1">
    <location>
        <begin position="132"/>
        <end position="150"/>
    </location>
</feature>
<feature type="transmembrane region" description="Helical" evidence="2">
    <location>
        <begin position="16"/>
        <end position="39"/>
    </location>
</feature>
<sequence>MADQIGSIPTINGSSVTFLAVIAAAVVLLILIWVGWCCCRRRSRRNRLTRASKGNNLSTLHPTPHAGGSGRRAGFAPLGQHDDDEAFNAAPSPRASHDIEYANPYAQRYAGYDEPGTAPGLGRAAYPPAPAAAPSQRSYGHQPQQSSYSQPRREEGSQYEAYPPAASHSYAGSTAPYGSSAPDSTGYVPPPSSASVRQGSQLSSPTAAPSVPHSHQHLAHAKATDASAYPTTRAGESSAAPYDSYSAARSSSAAHAPQQPYPAAGSSSMPAAPYAAGPTSPMTDAPPPEYDFTTGAAASGDRKQGLH</sequence>
<feature type="compositionally biased region" description="Polar residues" evidence="1">
    <location>
        <begin position="193"/>
        <end position="207"/>
    </location>
</feature>
<feature type="compositionally biased region" description="Low complexity" evidence="1">
    <location>
        <begin position="237"/>
        <end position="278"/>
    </location>
</feature>
<organism evidence="3 4">
    <name type="scientific">Tilletiopsis washingtonensis</name>
    <dbReference type="NCBI Taxonomy" id="58919"/>
    <lineage>
        <taxon>Eukaryota</taxon>
        <taxon>Fungi</taxon>
        <taxon>Dikarya</taxon>
        <taxon>Basidiomycota</taxon>
        <taxon>Ustilaginomycotina</taxon>
        <taxon>Exobasidiomycetes</taxon>
        <taxon>Entylomatales</taxon>
        <taxon>Entylomatales incertae sedis</taxon>
        <taxon>Tilletiopsis</taxon>
    </lineage>
</organism>
<feature type="region of interest" description="Disordered" evidence="1">
    <location>
        <begin position="53"/>
        <end position="96"/>
    </location>
</feature>
<accession>A0A316ZLG1</accession>
<dbReference type="Proteomes" id="UP000245946">
    <property type="component" value="Unassembled WGS sequence"/>
</dbReference>